<dbReference type="Pfam" id="PF04427">
    <property type="entry name" value="Brix"/>
    <property type="match status" value="1"/>
</dbReference>
<sequence length="113" mass="13305">MTEQYPHLIFHEMTSPVGQRITNILKFLFPVPKRDARRVVTFSNTDDFVSFRQHSWRKGDTGAVELNELGPRFEMRPYCIVLGTLDNASSSETEWALRSYINRKRRILTDDRE</sequence>
<evidence type="ECO:0000313" key="2">
    <source>
        <dbReference type="Proteomes" id="UP000050741"/>
    </source>
</evidence>
<accession>A0A183C1B4</accession>
<dbReference type="InterPro" id="IPR044281">
    <property type="entry name" value="IMP4/RPF1"/>
</dbReference>
<evidence type="ECO:0000259" key="1">
    <source>
        <dbReference type="PROSITE" id="PS50833"/>
    </source>
</evidence>
<dbReference type="WBParaSite" id="GPLIN_000665700">
    <property type="protein sequence ID" value="GPLIN_000665700"/>
    <property type="gene ID" value="GPLIN_000665700"/>
</dbReference>
<dbReference type="Proteomes" id="UP000050741">
    <property type="component" value="Unassembled WGS sequence"/>
</dbReference>
<dbReference type="InterPro" id="IPR007109">
    <property type="entry name" value="Brix"/>
</dbReference>
<dbReference type="GO" id="GO:0006364">
    <property type="term" value="P:rRNA processing"/>
    <property type="evidence" value="ECO:0007669"/>
    <property type="project" value="InterPro"/>
</dbReference>
<dbReference type="PANTHER" id="PTHR22734:SF2">
    <property type="entry name" value="U3 SMALL NUCLEOLAR RIBONUCLEOPROTEIN PROTEIN IMP4"/>
    <property type="match status" value="1"/>
</dbReference>
<feature type="domain" description="Brix" evidence="1">
    <location>
        <begin position="1"/>
        <end position="86"/>
    </location>
</feature>
<dbReference type="GO" id="GO:0034457">
    <property type="term" value="C:Mpp10 complex"/>
    <property type="evidence" value="ECO:0007669"/>
    <property type="project" value="TreeGrafter"/>
</dbReference>
<proteinExistence type="predicted"/>
<dbReference type="SUPFAM" id="SSF52954">
    <property type="entry name" value="Class II aaRS ABD-related"/>
    <property type="match status" value="1"/>
</dbReference>
<dbReference type="PANTHER" id="PTHR22734">
    <property type="entry name" value="U3 SMALL NUCLEOLAR RIBONUCLEOPROTEIN PROTEIN IMP4"/>
    <property type="match status" value="1"/>
</dbReference>
<protein>
    <submittedName>
        <fullName evidence="3">Brix domain-containing protein</fullName>
    </submittedName>
</protein>
<keyword evidence="2" id="KW-1185">Reference proteome</keyword>
<organism evidence="2 3">
    <name type="scientific">Globodera pallida</name>
    <name type="common">Potato cyst nematode worm</name>
    <name type="synonym">Heterodera pallida</name>
    <dbReference type="NCBI Taxonomy" id="36090"/>
    <lineage>
        <taxon>Eukaryota</taxon>
        <taxon>Metazoa</taxon>
        <taxon>Ecdysozoa</taxon>
        <taxon>Nematoda</taxon>
        <taxon>Chromadorea</taxon>
        <taxon>Rhabditida</taxon>
        <taxon>Tylenchina</taxon>
        <taxon>Tylenchomorpha</taxon>
        <taxon>Tylenchoidea</taxon>
        <taxon>Heteroderidae</taxon>
        <taxon>Heteroderinae</taxon>
        <taxon>Globodera</taxon>
    </lineage>
</organism>
<dbReference type="AlphaFoldDB" id="A0A183C1B4"/>
<dbReference type="PROSITE" id="PS50833">
    <property type="entry name" value="BRIX"/>
    <property type="match status" value="1"/>
</dbReference>
<reference evidence="3" key="2">
    <citation type="submission" date="2016-06" db="UniProtKB">
        <authorList>
            <consortium name="WormBaseParasite"/>
        </authorList>
    </citation>
    <scope>IDENTIFICATION</scope>
</reference>
<dbReference type="GO" id="GO:0030515">
    <property type="term" value="F:snoRNA binding"/>
    <property type="evidence" value="ECO:0007669"/>
    <property type="project" value="TreeGrafter"/>
</dbReference>
<dbReference type="GO" id="GO:0032040">
    <property type="term" value="C:small-subunit processome"/>
    <property type="evidence" value="ECO:0007669"/>
    <property type="project" value="TreeGrafter"/>
</dbReference>
<reference evidence="2" key="1">
    <citation type="submission" date="2014-05" db="EMBL/GenBank/DDBJ databases">
        <title>The genome and life-stage specific transcriptomes of Globodera pallida elucidate key aspects of plant parasitism by a cyst nematode.</title>
        <authorList>
            <person name="Cotton J.A."/>
            <person name="Lilley C.J."/>
            <person name="Jones L.M."/>
            <person name="Kikuchi T."/>
            <person name="Reid A.J."/>
            <person name="Thorpe P."/>
            <person name="Tsai I.J."/>
            <person name="Beasley H."/>
            <person name="Blok V."/>
            <person name="Cock P.J.A."/>
            <person name="Van den Akker S.E."/>
            <person name="Holroyd N."/>
            <person name="Hunt M."/>
            <person name="Mantelin S."/>
            <person name="Naghra H."/>
            <person name="Pain A."/>
            <person name="Palomares-Rius J.E."/>
            <person name="Zarowiecki M."/>
            <person name="Berriman M."/>
            <person name="Jones J.T."/>
            <person name="Urwin P.E."/>
        </authorList>
    </citation>
    <scope>NUCLEOTIDE SEQUENCE [LARGE SCALE GENOMIC DNA]</scope>
    <source>
        <strain evidence="2">Lindley</strain>
    </source>
</reference>
<dbReference type="GO" id="GO:0042134">
    <property type="term" value="F:rRNA primary transcript binding"/>
    <property type="evidence" value="ECO:0007669"/>
    <property type="project" value="InterPro"/>
</dbReference>
<evidence type="ECO:0000313" key="3">
    <source>
        <dbReference type="WBParaSite" id="GPLIN_000665700"/>
    </source>
</evidence>
<name>A0A183C1B4_GLOPA</name>